<evidence type="ECO:0000313" key="3">
    <source>
        <dbReference type="Proteomes" id="UP000296049"/>
    </source>
</evidence>
<feature type="region of interest" description="Disordered" evidence="1">
    <location>
        <begin position="1"/>
        <end position="40"/>
    </location>
</feature>
<feature type="region of interest" description="Disordered" evidence="1">
    <location>
        <begin position="165"/>
        <end position="194"/>
    </location>
</feature>
<feature type="compositionally biased region" description="Polar residues" evidence="1">
    <location>
        <begin position="165"/>
        <end position="180"/>
    </location>
</feature>
<organism evidence="2 3">
    <name type="scientific">Anas platyrhynchos</name>
    <name type="common">Mallard</name>
    <name type="synonym">Anas boschas</name>
    <dbReference type="NCBI Taxonomy" id="8839"/>
    <lineage>
        <taxon>Eukaryota</taxon>
        <taxon>Metazoa</taxon>
        <taxon>Chordata</taxon>
        <taxon>Craniata</taxon>
        <taxon>Vertebrata</taxon>
        <taxon>Euteleostomi</taxon>
        <taxon>Archelosauria</taxon>
        <taxon>Archosauria</taxon>
        <taxon>Dinosauria</taxon>
        <taxon>Saurischia</taxon>
        <taxon>Theropoda</taxon>
        <taxon>Coelurosauria</taxon>
        <taxon>Aves</taxon>
        <taxon>Neognathae</taxon>
        <taxon>Galloanserae</taxon>
        <taxon>Anseriformes</taxon>
        <taxon>Anatidae</taxon>
        <taxon>Anatinae</taxon>
        <taxon>Anas</taxon>
    </lineage>
</organism>
<protein>
    <submittedName>
        <fullName evidence="2">Uncharacterized protein</fullName>
    </submittedName>
</protein>
<sequence length="194" mass="20679">MGPPSPASLSQNPIEVSRASNGAWGGPQPGHPQNCLGEQPEEGAINPLLLTISMAQLFQAITSKGNVVLSAAVERIRISPQNAAELQLDIQPLGACGCRQKTSEFPPRALQSDGINNNDKKEENTEKIQLEKKSKAKQNKLTYFTCPYVHEGKISLLLPFSLPQSTTVSADPETQSSSDPTGGETGLKPAFGTE</sequence>
<dbReference type="AlphaFoldDB" id="R0KTS2"/>
<feature type="region of interest" description="Disordered" evidence="1">
    <location>
        <begin position="104"/>
        <end position="124"/>
    </location>
</feature>
<accession>R0KTS2</accession>
<name>R0KTS2_ANAPL</name>
<keyword evidence="3" id="KW-1185">Reference proteome</keyword>
<gene>
    <name evidence="2" type="ORF">Anapl_16979</name>
</gene>
<evidence type="ECO:0000256" key="1">
    <source>
        <dbReference type="SAM" id="MobiDB-lite"/>
    </source>
</evidence>
<reference evidence="3" key="1">
    <citation type="journal article" date="2013" name="Nat. Genet.">
        <title>The duck genome and transcriptome provide insight into an avian influenza virus reservoir species.</title>
        <authorList>
            <person name="Huang Y."/>
            <person name="Li Y."/>
            <person name="Burt D.W."/>
            <person name="Chen H."/>
            <person name="Zhang Y."/>
            <person name="Qian W."/>
            <person name="Kim H."/>
            <person name="Gan S."/>
            <person name="Zhao Y."/>
            <person name="Li J."/>
            <person name="Yi K."/>
            <person name="Feng H."/>
            <person name="Zhu P."/>
            <person name="Li B."/>
            <person name="Liu Q."/>
            <person name="Fairley S."/>
            <person name="Magor K.E."/>
            <person name="Du Z."/>
            <person name="Hu X."/>
            <person name="Goodman L."/>
            <person name="Tafer H."/>
            <person name="Vignal A."/>
            <person name="Lee T."/>
            <person name="Kim K.W."/>
            <person name="Sheng Z."/>
            <person name="An Y."/>
            <person name="Searle S."/>
            <person name="Herrero J."/>
            <person name="Groenen M.A."/>
            <person name="Crooijmans R.P."/>
            <person name="Faraut T."/>
            <person name="Cai Q."/>
            <person name="Webster R.G."/>
            <person name="Aldridge J.R."/>
            <person name="Warren W.C."/>
            <person name="Bartschat S."/>
            <person name="Kehr S."/>
            <person name="Marz M."/>
            <person name="Stadler P.F."/>
            <person name="Smith J."/>
            <person name="Kraus R.H."/>
            <person name="Zhao Y."/>
            <person name="Ren L."/>
            <person name="Fei J."/>
            <person name="Morisson M."/>
            <person name="Kaiser P."/>
            <person name="Griffin D.K."/>
            <person name="Rao M."/>
            <person name="Pitel F."/>
            <person name="Wang J."/>
            <person name="Li N."/>
        </authorList>
    </citation>
    <scope>NUCLEOTIDE SEQUENCE [LARGE SCALE GENOMIC DNA]</scope>
</reference>
<proteinExistence type="predicted"/>
<dbReference type="Proteomes" id="UP000296049">
    <property type="component" value="Unassembled WGS sequence"/>
</dbReference>
<dbReference type="EMBL" id="KB743899">
    <property type="protein sequence ID" value="EOA96688.1"/>
    <property type="molecule type" value="Genomic_DNA"/>
</dbReference>
<evidence type="ECO:0000313" key="2">
    <source>
        <dbReference type="EMBL" id="EOA96688.1"/>
    </source>
</evidence>
<feature type="compositionally biased region" description="Polar residues" evidence="1">
    <location>
        <begin position="7"/>
        <end position="20"/>
    </location>
</feature>